<dbReference type="PIRSF" id="PIRSF015601">
    <property type="entry name" value="MTase_slr0722"/>
    <property type="match status" value="1"/>
</dbReference>
<comment type="caution">
    <text evidence="15">The sequence shown here is derived from an EMBL/GenBank/DDBJ whole genome shotgun (WGS) entry which is preliminary data.</text>
</comment>
<comment type="subcellular location">
    <subcellularLocation>
        <location evidence="1 12">Cytoplasm</location>
    </subcellularLocation>
</comment>
<protein>
    <recommendedName>
        <fullName evidence="4 12">Ribosomal RNA small subunit methyltransferase E</fullName>
        <ecNumber evidence="3 12">2.1.1.193</ecNumber>
    </recommendedName>
</protein>
<dbReference type="EMBL" id="JAKNHJ010000001">
    <property type="protein sequence ID" value="MCG4616979.1"/>
    <property type="molecule type" value="Genomic_DNA"/>
</dbReference>
<gene>
    <name evidence="15" type="ORF">L0M99_00515</name>
</gene>
<keyword evidence="9 12" id="KW-0949">S-adenosyl-L-methionine</keyword>
<feature type="domain" description="Ribosomal RNA small subunit methyltransferase E PUA-like" evidence="14">
    <location>
        <begin position="26"/>
        <end position="73"/>
    </location>
</feature>
<dbReference type="SUPFAM" id="SSF88697">
    <property type="entry name" value="PUA domain-like"/>
    <property type="match status" value="1"/>
</dbReference>
<dbReference type="RefSeq" id="WP_238127400.1">
    <property type="nucleotide sequence ID" value="NZ_JAGZYF010000003.1"/>
</dbReference>
<evidence type="ECO:0000256" key="2">
    <source>
        <dbReference type="ARBA" id="ARBA00005528"/>
    </source>
</evidence>
<dbReference type="Pfam" id="PF04452">
    <property type="entry name" value="Methyltrans_RNA"/>
    <property type="match status" value="1"/>
</dbReference>
<keyword evidence="7 12" id="KW-0489">Methyltransferase</keyword>
<evidence type="ECO:0000313" key="16">
    <source>
        <dbReference type="Proteomes" id="UP001200537"/>
    </source>
</evidence>
<evidence type="ECO:0000256" key="11">
    <source>
        <dbReference type="ARBA" id="ARBA00047944"/>
    </source>
</evidence>
<dbReference type="InterPro" id="IPR015947">
    <property type="entry name" value="PUA-like_sf"/>
</dbReference>
<evidence type="ECO:0000256" key="7">
    <source>
        <dbReference type="ARBA" id="ARBA00022603"/>
    </source>
</evidence>
<dbReference type="EC" id="2.1.1.193" evidence="3 12"/>
<organism evidence="15 16">
    <name type="scientific">Varibaculum cambriense</name>
    <dbReference type="NCBI Taxonomy" id="184870"/>
    <lineage>
        <taxon>Bacteria</taxon>
        <taxon>Bacillati</taxon>
        <taxon>Actinomycetota</taxon>
        <taxon>Actinomycetes</taxon>
        <taxon>Actinomycetales</taxon>
        <taxon>Actinomycetaceae</taxon>
        <taxon>Varibaculum</taxon>
    </lineage>
</organism>
<dbReference type="InterPro" id="IPR046887">
    <property type="entry name" value="RsmE_PUA-like"/>
</dbReference>
<sequence>MFLPVFLGDESCPPLISLQEGGRGSLKGSEAAHAVGSLRLGVGDPLDLVDGKGLRLRCQILATDKNFLEFEVLQVMHLSLPQTQFGLIQALSKGGRDEQAVESAVELGVSRVRPWAAGRSIVQWKGSKVQRGAKKWESLLQAAAKQSRRANWPLLDPLADSRKLQEIIAAAGSEEKFLLLDPDSSLPLIEAWEQVSEAKMIHLIVGPEGGVSPEETAKFCAAGAITARLGPTVLRSSSAGPAALAALGLCSGFWGRKEAL</sequence>
<dbReference type="InterPro" id="IPR029026">
    <property type="entry name" value="tRNA_m1G_MTases_N"/>
</dbReference>
<evidence type="ECO:0000256" key="9">
    <source>
        <dbReference type="ARBA" id="ARBA00022691"/>
    </source>
</evidence>
<dbReference type="InterPro" id="IPR006700">
    <property type="entry name" value="RsmE"/>
</dbReference>
<reference evidence="15" key="1">
    <citation type="submission" date="2022-01" db="EMBL/GenBank/DDBJ databases">
        <title>Collection of gut derived symbiotic bacterial strains cultured from healthy donors.</title>
        <authorList>
            <person name="Lin H."/>
            <person name="Kohout C."/>
            <person name="Waligurski E."/>
            <person name="Pamer E.G."/>
        </authorList>
    </citation>
    <scope>NUCLEOTIDE SEQUENCE</scope>
    <source>
        <strain evidence="15">DFI.7.46</strain>
    </source>
</reference>
<dbReference type="AlphaFoldDB" id="A0AAJ1B9V2"/>
<keyword evidence="8 12" id="KW-0808">Transferase</keyword>
<dbReference type="SUPFAM" id="SSF75217">
    <property type="entry name" value="alpha/beta knot"/>
    <property type="match status" value="1"/>
</dbReference>
<evidence type="ECO:0000256" key="6">
    <source>
        <dbReference type="ARBA" id="ARBA00022552"/>
    </source>
</evidence>
<name>A0AAJ1B9V2_9ACTO</name>
<dbReference type="PANTHER" id="PTHR30027">
    <property type="entry name" value="RIBOSOMAL RNA SMALL SUBUNIT METHYLTRANSFERASE E"/>
    <property type="match status" value="1"/>
</dbReference>
<proteinExistence type="inferred from homology"/>
<evidence type="ECO:0000256" key="10">
    <source>
        <dbReference type="ARBA" id="ARBA00025699"/>
    </source>
</evidence>
<dbReference type="Proteomes" id="UP001200537">
    <property type="component" value="Unassembled WGS sequence"/>
</dbReference>
<dbReference type="PANTHER" id="PTHR30027:SF3">
    <property type="entry name" value="16S RRNA (URACIL(1498)-N(3))-METHYLTRANSFERASE"/>
    <property type="match status" value="1"/>
</dbReference>
<accession>A0AAJ1B9V2</accession>
<comment type="catalytic activity">
    <reaction evidence="11 12">
        <text>uridine(1498) in 16S rRNA + S-adenosyl-L-methionine = N(3)-methyluridine(1498) in 16S rRNA + S-adenosyl-L-homocysteine + H(+)</text>
        <dbReference type="Rhea" id="RHEA:42920"/>
        <dbReference type="Rhea" id="RHEA-COMP:10283"/>
        <dbReference type="Rhea" id="RHEA-COMP:10284"/>
        <dbReference type="ChEBI" id="CHEBI:15378"/>
        <dbReference type="ChEBI" id="CHEBI:57856"/>
        <dbReference type="ChEBI" id="CHEBI:59789"/>
        <dbReference type="ChEBI" id="CHEBI:65315"/>
        <dbReference type="ChEBI" id="CHEBI:74502"/>
        <dbReference type="EC" id="2.1.1.193"/>
    </reaction>
</comment>
<dbReference type="CDD" id="cd18084">
    <property type="entry name" value="RsmE-like"/>
    <property type="match status" value="1"/>
</dbReference>
<dbReference type="NCBIfam" id="NF008693">
    <property type="entry name" value="PRK11713.2-3"/>
    <property type="match status" value="1"/>
</dbReference>
<keyword evidence="5 12" id="KW-0963">Cytoplasm</keyword>
<evidence type="ECO:0000259" key="14">
    <source>
        <dbReference type="Pfam" id="PF20260"/>
    </source>
</evidence>
<evidence type="ECO:0000256" key="1">
    <source>
        <dbReference type="ARBA" id="ARBA00004496"/>
    </source>
</evidence>
<dbReference type="NCBIfam" id="TIGR00046">
    <property type="entry name" value="RsmE family RNA methyltransferase"/>
    <property type="match status" value="1"/>
</dbReference>
<comment type="function">
    <text evidence="10 12">Specifically methylates the N3 position of the uracil ring of uridine 1498 (m3U1498) in 16S rRNA. Acts on the fully assembled 30S ribosomal subunit.</text>
</comment>
<evidence type="ECO:0000256" key="12">
    <source>
        <dbReference type="PIRNR" id="PIRNR015601"/>
    </source>
</evidence>
<evidence type="ECO:0000256" key="8">
    <source>
        <dbReference type="ARBA" id="ARBA00022679"/>
    </source>
</evidence>
<evidence type="ECO:0000256" key="4">
    <source>
        <dbReference type="ARBA" id="ARBA00013673"/>
    </source>
</evidence>
<evidence type="ECO:0000256" key="5">
    <source>
        <dbReference type="ARBA" id="ARBA00022490"/>
    </source>
</evidence>
<comment type="similarity">
    <text evidence="2 12">Belongs to the RNA methyltransferase RsmE family.</text>
</comment>
<dbReference type="InterPro" id="IPR046886">
    <property type="entry name" value="RsmE_MTase_dom"/>
</dbReference>
<dbReference type="GO" id="GO:0070042">
    <property type="term" value="F:rRNA (uridine-N3-)-methyltransferase activity"/>
    <property type="evidence" value="ECO:0007669"/>
    <property type="project" value="TreeGrafter"/>
</dbReference>
<evidence type="ECO:0000259" key="13">
    <source>
        <dbReference type="Pfam" id="PF04452"/>
    </source>
</evidence>
<evidence type="ECO:0000313" key="15">
    <source>
        <dbReference type="EMBL" id="MCG4616979.1"/>
    </source>
</evidence>
<feature type="domain" description="Ribosomal RNA small subunit methyltransferase E methyltransferase" evidence="13">
    <location>
        <begin position="84"/>
        <end position="247"/>
    </location>
</feature>
<keyword evidence="6 12" id="KW-0698">rRNA processing</keyword>
<dbReference type="GO" id="GO:0005737">
    <property type="term" value="C:cytoplasm"/>
    <property type="evidence" value="ECO:0007669"/>
    <property type="project" value="UniProtKB-SubCell"/>
</dbReference>
<dbReference type="GO" id="GO:0070475">
    <property type="term" value="P:rRNA base methylation"/>
    <property type="evidence" value="ECO:0007669"/>
    <property type="project" value="TreeGrafter"/>
</dbReference>
<dbReference type="Gene3D" id="3.40.1280.10">
    <property type="match status" value="1"/>
</dbReference>
<dbReference type="Pfam" id="PF20260">
    <property type="entry name" value="PUA_4"/>
    <property type="match status" value="1"/>
</dbReference>
<evidence type="ECO:0000256" key="3">
    <source>
        <dbReference type="ARBA" id="ARBA00012328"/>
    </source>
</evidence>
<dbReference type="InterPro" id="IPR029028">
    <property type="entry name" value="Alpha/beta_knot_MTases"/>
</dbReference>